<feature type="region of interest" description="Disordered" evidence="1">
    <location>
        <begin position="234"/>
        <end position="314"/>
    </location>
</feature>
<feature type="compositionally biased region" description="Polar residues" evidence="1">
    <location>
        <begin position="129"/>
        <end position="149"/>
    </location>
</feature>
<accession>A0ABD0VIP3</accession>
<evidence type="ECO:0000313" key="2">
    <source>
        <dbReference type="EMBL" id="KAL0922497.1"/>
    </source>
</evidence>
<dbReference type="AlphaFoldDB" id="A0ABD0VIP3"/>
<keyword evidence="3" id="KW-1185">Reference proteome</keyword>
<comment type="caution">
    <text evidence="2">The sequence shown here is derived from an EMBL/GenBank/DDBJ whole genome shotgun (WGS) entry which is preliminary data.</text>
</comment>
<feature type="compositionally biased region" description="Basic residues" evidence="1">
    <location>
        <begin position="260"/>
        <end position="269"/>
    </location>
</feature>
<feature type="compositionally biased region" description="Basic residues" evidence="1">
    <location>
        <begin position="65"/>
        <end position="83"/>
    </location>
</feature>
<evidence type="ECO:0000256" key="1">
    <source>
        <dbReference type="SAM" id="MobiDB-lite"/>
    </source>
</evidence>
<proteinExistence type="predicted"/>
<organism evidence="2 3">
    <name type="scientific">Dendrobium thyrsiflorum</name>
    <name type="common">Pinecone-like raceme dendrobium</name>
    <name type="synonym">Orchid</name>
    <dbReference type="NCBI Taxonomy" id="117978"/>
    <lineage>
        <taxon>Eukaryota</taxon>
        <taxon>Viridiplantae</taxon>
        <taxon>Streptophyta</taxon>
        <taxon>Embryophyta</taxon>
        <taxon>Tracheophyta</taxon>
        <taxon>Spermatophyta</taxon>
        <taxon>Magnoliopsida</taxon>
        <taxon>Liliopsida</taxon>
        <taxon>Asparagales</taxon>
        <taxon>Orchidaceae</taxon>
        <taxon>Epidendroideae</taxon>
        <taxon>Malaxideae</taxon>
        <taxon>Dendrobiinae</taxon>
        <taxon>Dendrobium</taxon>
    </lineage>
</organism>
<feature type="region of interest" description="Disordered" evidence="1">
    <location>
        <begin position="46"/>
        <end position="94"/>
    </location>
</feature>
<evidence type="ECO:0000313" key="3">
    <source>
        <dbReference type="Proteomes" id="UP001552299"/>
    </source>
</evidence>
<dbReference type="Proteomes" id="UP001552299">
    <property type="component" value="Unassembled WGS sequence"/>
</dbReference>
<reference evidence="2 3" key="1">
    <citation type="journal article" date="2024" name="Plant Biotechnol. J.">
        <title>Dendrobium thyrsiflorum genome and its molecular insights into genes involved in important horticultural traits.</title>
        <authorList>
            <person name="Chen B."/>
            <person name="Wang J.Y."/>
            <person name="Zheng P.J."/>
            <person name="Li K.L."/>
            <person name="Liang Y.M."/>
            <person name="Chen X.F."/>
            <person name="Zhang C."/>
            <person name="Zhao X."/>
            <person name="He X."/>
            <person name="Zhang G.Q."/>
            <person name="Liu Z.J."/>
            <person name="Xu Q."/>
        </authorList>
    </citation>
    <scope>NUCLEOTIDE SEQUENCE [LARGE SCALE GENOMIC DNA]</scope>
    <source>
        <strain evidence="2">GZMU011</strain>
    </source>
</reference>
<sequence length="314" mass="34286">MGDFPLHMAMAALAGASVAAFSSYYLHCRALAQLLEFALAVERRRGGGETDSSSGGVRQLNLRKEKQRRGAVIPGRRRRKVAGKRGSVGEGGNGVVDEKDGDIVRKERGLSRIESLPGVKLSVSKIQTQRHQIRLNPSPNESKSRTQSAVGRFKPQFGLPNGFQMGCAYSRIERLDETNPTSPRSLNSDIIKTSKCPSNVSAVHSNHSENTPDLSLIYEPCHSQKSINRALISLKRGPKGEGAEEKRRRKGGKKLLDHRRIVKRRRSSARHPNDAGLPPGLQATPEFRPASKSPNDAGLPPGLQATPEFRPASK</sequence>
<feature type="region of interest" description="Disordered" evidence="1">
    <location>
        <begin position="129"/>
        <end position="156"/>
    </location>
</feature>
<dbReference type="EMBL" id="JANQDX010000006">
    <property type="protein sequence ID" value="KAL0922497.1"/>
    <property type="molecule type" value="Genomic_DNA"/>
</dbReference>
<name>A0ABD0VIP3_DENTH</name>
<protein>
    <submittedName>
        <fullName evidence="2">Uncharacterized protein</fullName>
    </submittedName>
</protein>
<gene>
    <name evidence="2" type="ORF">M5K25_006487</name>
</gene>